<evidence type="ECO:0000256" key="1">
    <source>
        <dbReference type="ARBA" id="ARBA00004412"/>
    </source>
</evidence>
<dbReference type="EMBL" id="GL832977">
    <property type="protein sequence ID" value="EGD77412.1"/>
    <property type="molecule type" value="Genomic_DNA"/>
</dbReference>
<dbReference type="GO" id="GO:0005769">
    <property type="term" value="C:early endosome"/>
    <property type="evidence" value="ECO:0007669"/>
    <property type="project" value="UniProtKB-SubCell"/>
</dbReference>
<comment type="subcellular location">
    <subcellularLocation>
        <location evidence="2">Cytoplasmic vesicle</location>
    </subcellularLocation>
    <subcellularLocation>
        <location evidence="1">Early endosome</location>
    </subcellularLocation>
    <subcellularLocation>
        <location evidence="3">Late endosome</location>
    </subcellularLocation>
</comment>
<evidence type="ECO:0000256" key="3">
    <source>
        <dbReference type="ARBA" id="ARBA00004603"/>
    </source>
</evidence>
<evidence type="ECO:0000256" key="4">
    <source>
        <dbReference type="ARBA" id="ARBA00022753"/>
    </source>
</evidence>
<evidence type="ECO:0000256" key="5">
    <source>
        <dbReference type="ARBA" id="ARBA00023329"/>
    </source>
</evidence>
<dbReference type="eggNOG" id="KOG4677">
    <property type="taxonomic scope" value="Eukaryota"/>
</dbReference>
<evidence type="ECO:0000256" key="2">
    <source>
        <dbReference type="ARBA" id="ARBA00004541"/>
    </source>
</evidence>
<gene>
    <name evidence="6" type="ORF">PTSG_12743</name>
</gene>
<reference evidence="6" key="1">
    <citation type="submission" date="2009-08" db="EMBL/GenBank/DDBJ databases">
        <title>Annotation of Salpingoeca rosetta.</title>
        <authorList>
            <consortium name="The Broad Institute Genome Sequencing Platform"/>
            <person name="Russ C."/>
            <person name="Cuomo C."/>
            <person name="Burger G."/>
            <person name="Gray M.W."/>
            <person name="Holland P.W.H."/>
            <person name="King N."/>
            <person name="Lang F.B.F."/>
            <person name="Roger A.J."/>
            <person name="Ruiz-Trillo I."/>
            <person name="Young S.K."/>
            <person name="Zeng Q."/>
            <person name="Gargeya S."/>
            <person name="Alvarado L."/>
            <person name="Berlin A."/>
            <person name="Chapman S.B."/>
            <person name="Chen Z."/>
            <person name="Freedman E."/>
            <person name="Gellesch M."/>
            <person name="Goldberg J."/>
            <person name="Griggs A."/>
            <person name="Gujja S."/>
            <person name="Heilman E."/>
            <person name="Heiman D."/>
            <person name="Howarth C."/>
            <person name="Mehta T."/>
            <person name="Neiman D."/>
            <person name="Pearson M."/>
            <person name="Roberts A."/>
            <person name="Saif S."/>
            <person name="Shea T."/>
            <person name="Shenoy N."/>
            <person name="Sisk P."/>
            <person name="Stolte C."/>
            <person name="Sykes S."/>
            <person name="White J."/>
            <person name="Yandava C."/>
            <person name="Haas B."/>
            <person name="Nusbaum C."/>
            <person name="Birren B."/>
        </authorList>
    </citation>
    <scope>NUCLEOTIDE SEQUENCE [LARGE SCALE GENOMIC DNA]</scope>
    <source>
        <strain evidence="6">ATCC 50818</strain>
    </source>
</reference>
<dbReference type="InParanoid" id="F2UJW3"/>
<keyword evidence="4" id="KW-0967">Endosome</keyword>
<evidence type="ECO:0000313" key="6">
    <source>
        <dbReference type="EMBL" id="EGD77412.1"/>
    </source>
</evidence>
<keyword evidence="5" id="KW-0968">Cytoplasmic vesicle</keyword>
<protein>
    <submittedName>
        <fullName evidence="6">Uncharacterized protein</fullName>
    </submittedName>
</protein>
<dbReference type="GO" id="GO:0005770">
    <property type="term" value="C:late endosome"/>
    <property type="evidence" value="ECO:0007669"/>
    <property type="project" value="UniProtKB-SubCell"/>
</dbReference>
<dbReference type="AlphaFoldDB" id="F2UJW3"/>
<dbReference type="KEGG" id="sre:PTSG_12743"/>
<dbReference type="GO" id="GO:0007034">
    <property type="term" value="P:vacuolar transport"/>
    <property type="evidence" value="ECO:0007669"/>
    <property type="project" value="TreeGrafter"/>
</dbReference>
<dbReference type="GeneID" id="16071314"/>
<proteinExistence type="predicted"/>
<sequence>MPDALIIHRSMRNYRLTSETTSMFYWALEHHRDQHTPFGSDTSVLQQLFTTKSLFRSAKLAPKISPVYIVEVLTRSSAPQQELAKYLSLVKDAAVRFRLAKAAQCHDSAIDALVELRDVDGLRAYGLRDGVAGNRALTARISSLLRSDPKRWA</sequence>
<organism evidence="7">
    <name type="scientific">Salpingoeca rosetta (strain ATCC 50818 / BSB-021)</name>
    <dbReference type="NCBI Taxonomy" id="946362"/>
    <lineage>
        <taxon>Eukaryota</taxon>
        <taxon>Choanoflagellata</taxon>
        <taxon>Craspedida</taxon>
        <taxon>Salpingoecidae</taxon>
        <taxon>Salpingoeca</taxon>
    </lineage>
</organism>
<dbReference type="Proteomes" id="UP000007799">
    <property type="component" value="Unassembled WGS sequence"/>
</dbReference>
<dbReference type="PANTHER" id="PTHR13364">
    <property type="entry name" value="DEFECTIVE SPERMATOGENESIS PROTEIN 39"/>
    <property type="match status" value="1"/>
</dbReference>
<dbReference type="PANTHER" id="PTHR13364:SF6">
    <property type="entry name" value="SPERMATOGENESIS-DEFECTIVE PROTEIN 39 HOMOLOG"/>
    <property type="match status" value="1"/>
</dbReference>
<dbReference type="InterPro" id="IPR040057">
    <property type="entry name" value="Spe-39"/>
</dbReference>
<keyword evidence="7" id="KW-1185">Reference proteome</keyword>
<dbReference type="STRING" id="946362.F2UJW3"/>
<evidence type="ECO:0000313" key="7">
    <source>
        <dbReference type="Proteomes" id="UP000007799"/>
    </source>
</evidence>
<dbReference type="GO" id="GO:0006886">
    <property type="term" value="P:intracellular protein transport"/>
    <property type="evidence" value="ECO:0007669"/>
    <property type="project" value="TreeGrafter"/>
</dbReference>
<name>F2UJW3_SALR5</name>
<dbReference type="RefSeq" id="XP_004990756.1">
    <property type="nucleotide sequence ID" value="XM_004990699.1"/>
</dbReference>
<accession>F2UJW3</accession>
<dbReference type="OrthoDB" id="9977282at2759"/>